<evidence type="ECO:0000313" key="1">
    <source>
        <dbReference type="EMBL" id="KAI3708539.1"/>
    </source>
</evidence>
<accession>A0ACB9AE90</accession>
<keyword evidence="2" id="KW-1185">Reference proteome</keyword>
<dbReference type="Proteomes" id="UP001055811">
    <property type="component" value="Linkage Group LG07"/>
</dbReference>
<gene>
    <name evidence="1" type="ORF">L2E82_37751</name>
</gene>
<reference evidence="2" key="1">
    <citation type="journal article" date="2022" name="Mol. Ecol. Resour.">
        <title>The genomes of chicory, endive, great burdock and yacon provide insights into Asteraceae palaeo-polyploidization history and plant inulin production.</title>
        <authorList>
            <person name="Fan W."/>
            <person name="Wang S."/>
            <person name="Wang H."/>
            <person name="Wang A."/>
            <person name="Jiang F."/>
            <person name="Liu H."/>
            <person name="Zhao H."/>
            <person name="Xu D."/>
            <person name="Zhang Y."/>
        </authorList>
    </citation>
    <scope>NUCLEOTIDE SEQUENCE [LARGE SCALE GENOMIC DNA]</scope>
    <source>
        <strain evidence="2">cv. Punajuju</strain>
    </source>
</reference>
<protein>
    <submittedName>
        <fullName evidence="1">Uncharacterized protein</fullName>
    </submittedName>
</protein>
<name>A0ACB9AE90_CICIN</name>
<evidence type="ECO:0000313" key="2">
    <source>
        <dbReference type="Proteomes" id="UP001055811"/>
    </source>
</evidence>
<reference evidence="1 2" key="2">
    <citation type="journal article" date="2022" name="Mol. Ecol. Resour.">
        <title>The genomes of chicory, endive, great burdock and yacon provide insights into Asteraceae paleo-polyploidization history and plant inulin production.</title>
        <authorList>
            <person name="Fan W."/>
            <person name="Wang S."/>
            <person name="Wang H."/>
            <person name="Wang A."/>
            <person name="Jiang F."/>
            <person name="Liu H."/>
            <person name="Zhao H."/>
            <person name="Xu D."/>
            <person name="Zhang Y."/>
        </authorList>
    </citation>
    <scope>NUCLEOTIDE SEQUENCE [LARGE SCALE GENOMIC DNA]</scope>
    <source>
        <strain evidence="2">cv. Punajuju</strain>
        <tissue evidence="1">Leaves</tissue>
    </source>
</reference>
<organism evidence="1 2">
    <name type="scientific">Cichorium intybus</name>
    <name type="common">Chicory</name>
    <dbReference type="NCBI Taxonomy" id="13427"/>
    <lineage>
        <taxon>Eukaryota</taxon>
        <taxon>Viridiplantae</taxon>
        <taxon>Streptophyta</taxon>
        <taxon>Embryophyta</taxon>
        <taxon>Tracheophyta</taxon>
        <taxon>Spermatophyta</taxon>
        <taxon>Magnoliopsida</taxon>
        <taxon>eudicotyledons</taxon>
        <taxon>Gunneridae</taxon>
        <taxon>Pentapetalae</taxon>
        <taxon>asterids</taxon>
        <taxon>campanulids</taxon>
        <taxon>Asterales</taxon>
        <taxon>Asteraceae</taxon>
        <taxon>Cichorioideae</taxon>
        <taxon>Cichorieae</taxon>
        <taxon>Cichoriinae</taxon>
        <taxon>Cichorium</taxon>
    </lineage>
</organism>
<sequence length="133" mass="14350">MVEGKMEKSCNSNYPAAGGRSAAEAPAAAAQCFRDFESEEKEKKRDRDRHRSYANGPMVVADGAGDRRWSSGGRKFVQNRSPTFDLLITPRFGQIKGQNAGGGSSHTAGAVSNYCDHVRLVLMSTVLISVQLA</sequence>
<comment type="caution">
    <text evidence="1">The sequence shown here is derived from an EMBL/GenBank/DDBJ whole genome shotgun (WGS) entry which is preliminary data.</text>
</comment>
<proteinExistence type="predicted"/>
<dbReference type="EMBL" id="CM042015">
    <property type="protein sequence ID" value="KAI3708539.1"/>
    <property type="molecule type" value="Genomic_DNA"/>
</dbReference>